<dbReference type="Pfam" id="PF05683">
    <property type="entry name" value="Fumerase_C"/>
    <property type="match status" value="1"/>
</dbReference>
<dbReference type="NCBIfam" id="NF005310">
    <property type="entry name" value="PRK06842.1"/>
    <property type="match status" value="1"/>
</dbReference>
<gene>
    <name evidence="4" type="ORF">S12H4_18890</name>
</gene>
<accession>X1RGB0</accession>
<dbReference type="PANTHER" id="PTHR43351">
    <property type="entry name" value="L(+)-TARTRATE DEHYDRATASE SUBUNIT BETA"/>
    <property type="match status" value="1"/>
</dbReference>
<dbReference type="PANTHER" id="PTHR43351:SF2">
    <property type="entry name" value="L(+)-TARTRATE DEHYDRATASE SUBUNIT BETA-RELATED"/>
    <property type="match status" value="1"/>
</dbReference>
<comment type="similarity">
    <text evidence="1">Belongs to the class-I fumarase family.</text>
</comment>
<dbReference type="NCBIfam" id="TIGR00723">
    <property type="entry name" value="ttdB_fumA_fumB"/>
    <property type="match status" value="1"/>
</dbReference>
<dbReference type="InterPro" id="IPR004647">
    <property type="entry name" value="Fe-S_hydro-lyase_TtdB-typ_cat"/>
</dbReference>
<dbReference type="GO" id="GO:0016836">
    <property type="term" value="F:hydro-lyase activity"/>
    <property type="evidence" value="ECO:0007669"/>
    <property type="project" value="InterPro"/>
</dbReference>
<dbReference type="AlphaFoldDB" id="X1RGB0"/>
<evidence type="ECO:0000256" key="1">
    <source>
        <dbReference type="ARBA" id="ARBA00008876"/>
    </source>
</evidence>
<evidence type="ECO:0000313" key="4">
    <source>
        <dbReference type="EMBL" id="GAI79767.1"/>
    </source>
</evidence>
<evidence type="ECO:0000256" key="2">
    <source>
        <dbReference type="ARBA" id="ARBA00023239"/>
    </source>
</evidence>
<reference evidence="4" key="1">
    <citation type="journal article" date="2014" name="Front. Microbiol.">
        <title>High frequency of phylogenetically diverse reductive dehalogenase-homologous genes in deep subseafloor sedimentary metagenomes.</title>
        <authorList>
            <person name="Kawai M."/>
            <person name="Futagami T."/>
            <person name="Toyoda A."/>
            <person name="Takaki Y."/>
            <person name="Nishi S."/>
            <person name="Hori S."/>
            <person name="Arai W."/>
            <person name="Tsubouchi T."/>
            <person name="Morono Y."/>
            <person name="Uchiyama I."/>
            <person name="Ito T."/>
            <person name="Fujiyama A."/>
            <person name="Inagaki F."/>
            <person name="Takami H."/>
        </authorList>
    </citation>
    <scope>NUCLEOTIDE SEQUENCE</scope>
    <source>
        <strain evidence="4">Expedition CK06-06</strain>
    </source>
</reference>
<organism evidence="4">
    <name type="scientific">marine sediment metagenome</name>
    <dbReference type="NCBI Taxonomy" id="412755"/>
    <lineage>
        <taxon>unclassified sequences</taxon>
        <taxon>metagenomes</taxon>
        <taxon>ecological metagenomes</taxon>
    </lineage>
</organism>
<name>X1RGB0_9ZZZZ</name>
<dbReference type="EMBL" id="BARW01009380">
    <property type="protein sequence ID" value="GAI79767.1"/>
    <property type="molecule type" value="Genomic_DNA"/>
</dbReference>
<protein>
    <recommendedName>
        <fullName evidence="3">Fe-S hydro-lyase tartrate dehydratase beta-type catalytic domain-containing protein</fullName>
    </recommendedName>
</protein>
<proteinExistence type="inferred from homology"/>
<feature type="domain" description="Fe-S hydro-lyase tartrate dehydratase beta-type catalytic" evidence="3">
    <location>
        <begin position="7"/>
        <end position="176"/>
    </location>
</feature>
<keyword evidence="2" id="KW-0456">Lyase</keyword>
<sequence>MSEIKKLQPPLTEADVRLLKAGDQVSLTGVIYTARDIAHKRLCESIDSGCELPFELEGAIIYFCGPTPARPGRVIGAAGPTTSSRMDAFSPKLIANGLKAMLGKGYRGAEVREALKKYGAVHFSTIGGAGALLSRYITSAEVIAYEDMGAEAVRKLEVVDFPAVVAYDAQGRSVYSS</sequence>
<comment type="caution">
    <text evidence="4">The sequence shown here is derived from an EMBL/GenBank/DDBJ whole genome shotgun (WGS) entry which is preliminary data.</text>
</comment>
<evidence type="ECO:0000259" key="3">
    <source>
        <dbReference type="Pfam" id="PF05683"/>
    </source>
</evidence>
<dbReference type="Gene3D" id="3.20.130.10">
    <property type="entry name" value="Fe-S hydro-lyase, tartrate dehydratase beta-type, catalytic domain"/>
    <property type="match status" value="1"/>
</dbReference>
<dbReference type="InterPro" id="IPR036660">
    <property type="entry name" value="Fe-S_hydroAse_TtdB_cat_sf"/>
</dbReference>
<dbReference type="SUPFAM" id="SSF117457">
    <property type="entry name" value="FumA C-terminal domain-like"/>
    <property type="match status" value="1"/>
</dbReference>